<evidence type="ECO:0000313" key="1">
    <source>
        <dbReference type="EMBL" id="KKN82080.1"/>
    </source>
</evidence>
<sequence>MPATAAKIVQISTEPSWGTSTAPATATIKVHGITDATLKIVSVVEPISQVGWFGPGPVAQEQAHSGEATWDLVMTYEESPRILNGFFTAIGASTTTTAPYNYPYTAPITSTQVVRTYGIEYGTSGLPYKALGSVAKHFNITGEAGGFWNGRVDWIAKQIVVTSQLTTGLDDRTVRPVRVADTRLYISAFSTGTIGATGDIVSDTLISFDFDMETNRHLKQFAGAITPADWGDGKFEGTLKFIAEFNSNAKALVDELLGSTGAAVSRQIRLEASQGTSSEYKEFNIDFAGIKTEGELLYGDRDGNMTVEFTFMGRYSTGLGNWLAMNVQNGSSSTT</sequence>
<dbReference type="Pfam" id="PF18906">
    <property type="entry name" value="Phage_tube_2"/>
    <property type="match status" value="1"/>
</dbReference>
<accession>A0A0F9TLQ4</accession>
<dbReference type="AlphaFoldDB" id="A0A0F9TLQ4"/>
<proteinExistence type="predicted"/>
<comment type="caution">
    <text evidence="1">The sequence shown here is derived from an EMBL/GenBank/DDBJ whole genome shotgun (WGS) entry which is preliminary data.</text>
</comment>
<dbReference type="EMBL" id="LAZR01000206">
    <property type="protein sequence ID" value="KKN82080.1"/>
    <property type="molecule type" value="Genomic_DNA"/>
</dbReference>
<gene>
    <name evidence="1" type="ORF">LCGC14_0313470</name>
</gene>
<protein>
    <submittedName>
        <fullName evidence="1">Uncharacterized protein</fullName>
    </submittedName>
</protein>
<dbReference type="InterPro" id="IPR044000">
    <property type="entry name" value="Phage_tube_2"/>
</dbReference>
<reference evidence="1" key="1">
    <citation type="journal article" date="2015" name="Nature">
        <title>Complex archaea that bridge the gap between prokaryotes and eukaryotes.</title>
        <authorList>
            <person name="Spang A."/>
            <person name="Saw J.H."/>
            <person name="Jorgensen S.L."/>
            <person name="Zaremba-Niedzwiedzka K."/>
            <person name="Martijn J."/>
            <person name="Lind A.E."/>
            <person name="van Eijk R."/>
            <person name="Schleper C."/>
            <person name="Guy L."/>
            <person name="Ettema T.J."/>
        </authorList>
    </citation>
    <scope>NUCLEOTIDE SEQUENCE</scope>
</reference>
<organism evidence="1">
    <name type="scientific">marine sediment metagenome</name>
    <dbReference type="NCBI Taxonomy" id="412755"/>
    <lineage>
        <taxon>unclassified sequences</taxon>
        <taxon>metagenomes</taxon>
        <taxon>ecological metagenomes</taxon>
    </lineage>
</organism>
<name>A0A0F9TLQ4_9ZZZZ</name>